<dbReference type="AlphaFoldDB" id="A0AA36I392"/>
<feature type="signal peptide" evidence="2">
    <location>
        <begin position="1"/>
        <end position="21"/>
    </location>
</feature>
<evidence type="ECO:0000256" key="1">
    <source>
        <dbReference type="SAM" id="MobiDB-lite"/>
    </source>
</evidence>
<sequence>MCVLNVFLVVVLECAMQTFEADRVQKVSNKELERAAQIEELARQCYNLDASARGRLSVDVLARAYEANGALRVAMDRLQLRQPELEMLCRHLDEENLGEVSYKDLCQHIAGFDRDPLMTQSLVQYSVLDLRRLLLQVLASPRAWEPNWTPSAVPREPTAEAPRAQAPGHGMGPPLRPAAAPTAMGRLEELHAELQPLLGKAEALLSEALDSYRVDVDGPGGALRGDHNARCANLREAFALQRVQTERLEEMLGGVVHRLAQRCGGAEGRTEFL</sequence>
<reference evidence="3" key="1">
    <citation type="submission" date="2023-08" db="EMBL/GenBank/DDBJ databases">
        <authorList>
            <person name="Chen Y."/>
            <person name="Shah S."/>
            <person name="Dougan E. K."/>
            <person name="Thang M."/>
            <person name="Chan C."/>
        </authorList>
    </citation>
    <scope>NUCLEOTIDE SEQUENCE</scope>
</reference>
<evidence type="ECO:0000313" key="3">
    <source>
        <dbReference type="EMBL" id="CAJ1379403.1"/>
    </source>
</evidence>
<feature type="region of interest" description="Disordered" evidence="1">
    <location>
        <begin position="148"/>
        <end position="176"/>
    </location>
</feature>
<name>A0AA36I392_9DINO</name>
<accession>A0AA36I392</accession>
<keyword evidence="2" id="KW-0732">Signal</keyword>
<comment type="caution">
    <text evidence="3">The sequence shown here is derived from an EMBL/GenBank/DDBJ whole genome shotgun (WGS) entry which is preliminary data.</text>
</comment>
<evidence type="ECO:0000256" key="2">
    <source>
        <dbReference type="SAM" id="SignalP"/>
    </source>
</evidence>
<gene>
    <name evidence="3" type="ORF">EVOR1521_LOCUS7657</name>
</gene>
<dbReference type="Proteomes" id="UP001178507">
    <property type="component" value="Unassembled WGS sequence"/>
</dbReference>
<protein>
    <recommendedName>
        <fullName evidence="5">EF-hand domain-containing protein</fullName>
    </recommendedName>
</protein>
<evidence type="ECO:0000313" key="4">
    <source>
        <dbReference type="Proteomes" id="UP001178507"/>
    </source>
</evidence>
<keyword evidence="4" id="KW-1185">Reference proteome</keyword>
<dbReference type="InterPro" id="IPR011992">
    <property type="entry name" value="EF-hand-dom_pair"/>
</dbReference>
<feature type="chain" id="PRO_5041269939" description="EF-hand domain-containing protein" evidence="2">
    <location>
        <begin position="22"/>
        <end position="273"/>
    </location>
</feature>
<evidence type="ECO:0008006" key="5">
    <source>
        <dbReference type="Google" id="ProtNLM"/>
    </source>
</evidence>
<dbReference type="SUPFAM" id="SSF47473">
    <property type="entry name" value="EF-hand"/>
    <property type="match status" value="1"/>
</dbReference>
<proteinExistence type="predicted"/>
<organism evidence="3 4">
    <name type="scientific">Effrenium voratum</name>
    <dbReference type="NCBI Taxonomy" id="2562239"/>
    <lineage>
        <taxon>Eukaryota</taxon>
        <taxon>Sar</taxon>
        <taxon>Alveolata</taxon>
        <taxon>Dinophyceae</taxon>
        <taxon>Suessiales</taxon>
        <taxon>Symbiodiniaceae</taxon>
        <taxon>Effrenium</taxon>
    </lineage>
</organism>
<dbReference type="EMBL" id="CAUJNA010000624">
    <property type="protein sequence ID" value="CAJ1379403.1"/>
    <property type="molecule type" value="Genomic_DNA"/>
</dbReference>